<evidence type="ECO:0000259" key="1">
    <source>
        <dbReference type="Pfam" id="PF00144"/>
    </source>
</evidence>
<organism evidence="2 3">
    <name type="scientific">Gemmatimonas aurantiaca (strain DSM 14586 / JCM 11422 / NBRC 100505 / T-27)</name>
    <dbReference type="NCBI Taxonomy" id="379066"/>
    <lineage>
        <taxon>Bacteria</taxon>
        <taxon>Pseudomonadati</taxon>
        <taxon>Gemmatimonadota</taxon>
        <taxon>Gemmatimonadia</taxon>
        <taxon>Gemmatimonadales</taxon>
        <taxon>Gemmatimonadaceae</taxon>
        <taxon>Gemmatimonas</taxon>
    </lineage>
</organism>
<gene>
    <name evidence="2" type="ordered locus">GAU_3416</name>
</gene>
<keyword evidence="3" id="KW-1185">Reference proteome</keyword>
<dbReference type="HOGENOM" id="CLU_030169_1_2_0"/>
<dbReference type="PANTHER" id="PTHR43283">
    <property type="entry name" value="BETA-LACTAMASE-RELATED"/>
    <property type="match status" value="1"/>
</dbReference>
<feature type="domain" description="Beta-lactamase-related" evidence="1">
    <location>
        <begin position="86"/>
        <end position="371"/>
    </location>
</feature>
<dbReference type="PANTHER" id="PTHR43283:SF7">
    <property type="entry name" value="BETA-LACTAMASE-RELATED DOMAIN-CONTAINING PROTEIN"/>
    <property type="match status" value="1"/>
</dbReference>
<protein>
    <submittedName>
        <fullName evidence="2">Beta-lactamase family protein</fullName>
    </submittedName>
</protein>
<dbReference type="AlphaFoldDB" id="C1AD81"/>
<dbReference type="Pfam" id="PF00144">
    <property type="entry name" value="Beta-lactamase"/>
    <property type="match status" value="1"/>
</dbReference>
<name>C1AD81_GEMAT</name>
<evidence type="ECO:0000313" key="3">
    <source>
        <dbReference type="Proteomes" id="UP000002209"/>
    </source>
</evidence>
<dbReference type="Gene3D" id="3.40.710.10">
    <property type="entry name" value="DD-peptidase/beta-lactamase superfamily"/>
    <property type="match status" value="1"/>
</dbReference>
<dbReference type="InterPro" id="IPR001466">
    <property type="entry name" value="Beta-lactam-related"/>
</dbReference>
<dbReference type="STRING" id="379066.GAU_3416"/>
<sequence length="380" mass="41159">MELPMPGELTPASCCVRRTFFHMKLRIPAQRVVLLFLCVVASTACAPSSTPGIVSCPTLAGDSVEVAVIDSLFTDLGRDTTRNIKGVVVQRHGCTVAERYFNGDDSTSLHDIRSATKSITSALVLLALQQGLIKNLDQPISELLPDSMISATAPIAVRQVLTMRTGLDSDDEDSLSVGNEDRMDESVDWIAFARTVPMTSPPGERYVYSSFTAFLAGAMVEHTSHLSLQDFAAKHLFGPLGIHRFAWRRGPKGEGVGQGNLSMTTRDMTRIGELFLRGGRVAGRQVIDSALVRDALAPHVAISAVDPFADAYGYMWYSKSYEIGGKSITVHFASGNGGNKIYLVPAHDLVIAITSSAYGRGYGQRRSEQILLRILAATQH</sequence>
<dbReference type="SUPFAM" id="SSF56601">
    <property type="entry name" value="beta-lactamase/transpeptidase-like"/>
    <property type="match status" value="1"/>
</dbReference>
<reference evidence="3" key="1">
    <citation type="submission" date="2006-03" db="EMBL/GenBank/DDBJ databases">
        <title>Complete genome sequence of Gemmatimonas aurantiaca T-27 that represents a novel phylum Gemmatimonadetes.</title>
        <authorList>
            <person name="Takasaki K."/>
            <person name="Ichikawa N."/>
            <person name="Miura H."/>
            <person name="Matsushita S."/>
            <person name="Watanabe Y."/>
            <person name="Oguchi A."/>
            <person name="Ankai A."/>
            <person name="Yashiro I."/>
            <person name="Takahashi M."/>
            <person name="Terui Y."/>
            <person name="Fukui S."/>
            <person name="Yokoyama H."/>
            <person name="Tanikawa S."/>
            <person name="Hanada S."/>
            <person name="Kamagata Y."/>
            <person name="Fujita N."/>
        </authorList>
    </citation>
    <scope>NUCLEOTIDE SEQUENCE [LARGE SCALE GENOMIC DNA]</scope>
    <source>
        <strain evidence="3">T-27 / DSM 14586 / JCM 11422 / NBRC 100505</strain>
    </source>
</reference>
<dbReference type="MEROPS" id="S12.A23"/>
<dbReference type="KEGG" id="gau:GAU_3416"/>
<dbReference type="eggNOG" id="COG1680">
    <property type="taxonomic scope" value="Bacteria"/>
</dbReference>
<proteinExistence type="predicted"/>
<accession>C1AD81</accession>
<dbReference type="Proteomes" id="UP000002209">
    <property type="component" value="Chromosome"/>
</dbReference>
<dbReference type="InterPro" id="IPR012338">
    <property type="entry name" value="Beta-lactam/transpept-like"/>
</dbReference>
<evidence type="ECO:0000313" key="2">
    <source>
        <dbReference type="EMBL" id="BAH40458.1"/>
    </source>
</evidence>
<dbReference type="EMBL" id="AP009153">
    <property type="protein sequence ID" value="BAH40458.1"/>
    <property type="molecule type" value="Genomic_DNA"/>
</dbReference>
<dbReference type="InterPro" id="IPR050789">
    <property type="entry name" value="Diverse_Enzym_Activities"/>
</dbReference>